<name>A0AAN1RYT6_9BORD</name>
<evidence type="ECO:0000259" key="11">
    <source>
        <dbReference type="Pfam" id="PF08323"/>
    </source>
</evidence>
<evidence type="ECO:0000256" key="3">
    <source>
        <dbReference type="ARBA" id="ARBA00004964"/>
    </source>
</evidence>
<dbReference type="EMBL" id="CP024172">
    <property type="protein sequence ID" value="AZW18666.1"/>
    <property type="molecule type" value="Genomic_DNA"/>
</dbReference>
<evidence type="ECO:0000256" key="1">
    <source>
        <dbReference type="ARBA" id="ARBA00001478"/>
    </source>
</evidence>
<evidence type="ECO:0000313" key="12">
    <source>
        <dbReference type="EMBL" id="AZW18666.1"/>
    </source>
</evidence>
<comment type="function">
    <text evidence="2 8">Synthesizes alpha-1,4-glucan chains using ADP-glucose.</text>
</comment>
<keyword evidence="5 8" id="KW-0328">Glycosyltransferase</keyword>
<comment type="catalytic activity">
    <reaction evidence="1 8">
        <text>[(1-&gt;4)-alpha-D-glucosyl](n) + ADP-alpha-D-glucose = [(1-&gt;4)-alpha-D-glucosyl](n+1) + ADP + H(+)</text>
        <dbReference type="Rhea" id="RHEA:18189"/>
        <dbReference type="Rhea" id="RHEA-COMP:9584"/>
        <dbReference type="Rhea" id="RHEA-COMP:9587"/>
        <dbReference type="ChEBI" id="CHEBI:15378"/>
        <dbReference type="ChEBI" id="CHEBI:15444"/>
        <dbReference type="ChEBI" id="CHEBI:57498"/>
        <dbReference type="ChEBI" id="CHEBI:456216"/>
        <dbReference type="EC" id="2.4.1.21"/>
    </reaction>
</comment>
<evidence type="ECO:0000256" key="9">
    <source>
        <dbReference type="SAM" id="MobiDB-lite"/>
    </source>
</evidence>
<protein>
    <recommendedName>
        <fullName evidence="8">Glycogen synthase</fullName>
        <ecNumber evidence="8">2.4.1.21</ecNumber>
    </recommendedName>
    <alternativeName>
        <fullName evidence="8">Starch [bacterial glycogen] synthase</fullName>
    </alternativeName>
</protein>
<dbReference type="GO" id="GO:0009011">
    <property type="term" value="F:alpha-1,4-glucan glucosyltransferase (ADP-glucose donor) activity"/>
    <property type="evidence" value="ECO:0007669"/>
    <property type="project" value="UniProtKB-UniRule"/>
</dbReference>
<dbReference type="CDD" id="cd03791">
    <property type="entry name" value="GT5_Glycogen_synthase_DULL1-like"/>
    <property type="match status" value="1"/>
</dbReference>
<keyword evidence="7 8" id="KW-0320">Glycogen biosynthesis</keyword>
<dbReference type="EC" id="2.4.1.21" evidence="8"/>
<dbReference type="SUPFAM" id="SSF53756">
    <property type="entry name" value="UDP-Glycosyltransferase/glycogen phosphorylase"/>
    <property type="match status" value="1"/>
</dbReference>
<dbReference type="GO" id="GO:0005978">
    <property type="term" value="P:glycogen biosynthetic process"/>
    <property type="evidence" value="ECO:0007669"/>
    <property type="project" value="UniProtKB-UniRule"/>
</dbReference>
<comment type="pathway">
    <text evidence="3 8">Glycan biosynthesis; glycogen biosynthesis.</text>
</comment>
<evidence type="ECO:0000259" key="10">
    <source>
        <dbReference type="Pfam" id="PF00534"/>
    </source>
</evidence>
<sequence>MAGEAYPLAKTGGLADAVTGLAQALRQRGLPLQLLMPAYRGTRQRLRLRRSWALPDLPGGPARLLLGHCRSTGLPCLLLENAALYDRPGCYVDEQGRDYADNALRYAALAHAAAAIARGLPGLAPPDIVQAHDWHAGLAPWLVRQAAPGVRTVFTVHNLAFQGSFDAACLPALSLAPAQAEAAGLIAWGQLNFLRAGILHADKVTTVSHHYAREILTARHGCGLDGELRARGEDFLALPNGVDTALWNPASDPHLGEAGFDASSLANKRRWKTRVQQAFGLQPDPSALLVVSCSRLTEQKMADLTVAALPRALDALPRLQFAVLGRGGAGFEQALRQLADAYPGRMGARIGYDEAAAHQLQAGADALWHPSRFEPFGLTPLYAMRYGTLPLATPVGGLVDTIQDPGPDAPRVAMMSATGLLFDGGDAEAVLAVLRRALALYDDAAIWRVMQRNAMLADFGWPQAVQGYLRLFSSLLGRPAEAEPGARATARGQARSPAPGAAPAIQGI</sequence>
<evidence type="ECO:0000256" key="2">
    <source>
        <dbReference type="ARBA" id="ARBA00002764"/>
    </source>
</evidence>
<dbReference type="AlphaFoldDB" id="A0AAN1RYT6"/>
<evidence type="ECO:0000256" key="6">
    <source>
        <dbReference type="ARBA" id="ARBA00022679"/>
    </source>
</evidence>
<keyword evidence="6 8" id="KW-0808">Transferase</keyword>
<dbReference type="PANTHER" id="PTHR45825:SF11">
    <property type="entry name" value="ALPHA AMYLASE DOMAIN-CONTAINING PROTEIN"/>
    <property type="match status" value="1"/>
</dbReference>
<dbReference type="Proteomes" id="UP000282741">
    <property type="component" value="Chromosome"/>
</dbReference>
<dbReference type="Pfam" id="PF00534">
    <property type="entry name" value="Glycos_transf_1"/>
    <property type="match status" value="1"/>
</dbReference>
<feature type="binding site" evidence="8">
    <location>
        <position position="10"/>
    </location>
    <ligand>
        <name>ADP-alpha-D-glucose</name>
        <dbReference type="ChEBI" id="CHEBI:57498"/>
    </ligand>
</feature>
<accession>A0AAN1RYT6</accession>
<reference evidence="13" key="1">
    <citation type="submission" date="2017-10" db="EMBL/GenBank/DDBJ databases">
        <title>Whole genome sequencing of various Bordetella species.</title>
        <authorList>
            <person name="Weigand M.R."/>
            <person name="Loparev V."/>
            <person name="Peng Y."/>
            <person name="Bowden K.E."/>
            <person name="Tondella M.L."/>
            <person name="Williams M.M."/>
        </authorList>
    </citation>
    <scope>NUCLEOTIDE SEQUENCE [LARGE SCALE GENOMIC DNA]</scope>
    <source>
        <strain evidence="13">H720</strain>
    </source>
</reference>
<proteinExistence type="inferred from homology"/>
<dbReference type="HAMAP" id="MF_00484">
    <property type="entry name" value="Glycogen_synth"/>
    <property type="match status" value="1"/>
</dbReference>
<dbReference type="NCBIfam" id="NF001899">
    <property type="entry name" value="PRK00654.1-2"/>
    <property type="match status" value="1"/>
</dbReference>
<feature type="domain" description="Starch synthase catalytic" evidence="11">
    <location>
        <begin position="2"/>
        <end position="229"/>
    </location>
</feature>
<feature type="compositionally biased region" description="Low complexity" evidence="9">
    <location>
        <begin position="497"/>
        <end position="508"/>
    </location>
</feature>
<dbReference type="InterPro" id="IPR013534">
    <property type="entry name" value="Starch_synth_cat_dom"/>
</dbReference>
<dbReference type="PANTHER" id="PTHR45825">
    <property type="entry name" value="GRANULE-BOUND STARCH SYNTHASE 1, CHLOROPLASTIC/AMYLOPLASTIC"/>
    <property type="match status" value="1"/>
</dbReference>
<evidence type="ECO:0000256" key="7">
    <source>
        <dbReference type="ARBA" id="ARBA00023056"/>
    </source>
</evidence>
<dbReference type="InterPro" id="IPR001296">
    <property type="entry name" value="Glyco_trans_1"/>
</dbReference>
<evidence type="ECO:0000313" key="13">
    <source>
        <dbReference type="Proteomes" id="UP000282741"/>
    </source>
</evidence>
<evidence type="ECO:0000256" key="5">
    <source>
        <dbReference type="ARBA" id="ARBA00022676"/>
    </source>
</evidence>
<dbReference type="GO" id="GO:0004373">
    <property type="term" value="F:alpha-1,4-glucan glucosyltransferase (UDP-glucose donor) activity"/>
    <property type="evidence" value="ECO:0007669"/>
    <property type="project" value="InterPro"/>
</dbReference>
<feature type="domain" description="Glycosyl transferase family 1" evidence="10">
    <location>
        <begin position="286"/>
        <end position="443"/>
    </location>
</feature>
<comment type="similarity">
    <text evidence="4 8">Belongs to the glycosyltransferase 1 family. Bacterial/plant glycogen synthase subfamily.</text>
</comment>
<feature type="region of interest" description="Disordered" evidence="9">
    <location>
        <begin position="483"/>
        <end position="508"/>
    </location>
</feature>
<dbReference type="InterPro" id="IPR011835">
    <property type="entry name" value="GS/SS"/>
</dbReference>
<organism evidence="12 13">
    <name type="scientific">Bordetella hinzii</name>
    <dbReference type="NCBI Taxonomy" id="103855"/>
    <lineage>
        <taxon>Bacteria</taxon>
        <taxon>Pseudomonadati</taxon>
        <taxon>Pseudomonadota</taxon>
        <taxon>Betaproteobacteria</taxon>
        <taxon>Burkholderiales</taxon>
        <taxon>Alcaligenaceae</taxon>
        <taxon>Bordetella</taxon>
    </lineage>
</organism>
<evidence type="ECO:0000256" key="8">
    <source>
        <dbReference type="HAMAP-Rule" id="MF_00484"/>
    </source>
</evidence>
<gene>
    <name evidence="8" type="primary">glgA</name>
    <name evidence="12" type="ORF">CS347_18820</name>
</gene>
<dbReference type="NCBIfam" id="TIGR02095">
    <property type="entry name" value="glgA"/>
    <property type="match status" value="1"/>
</dbReference>
<dbReference type="Pfam" id="PF08323">
    <property type="entry name" value="Glyco_transf_5"/>
    <property type="match status" value="1"/>
</dbReference>
<dbReference type="Gene3D" id="3.40.50.2000">
    <property type="entry name" value="Glycogen Phosphorylase B"/>
    <property type="match status" value="2"/>
</dbReference>
<evidence type="ECO:0000256" key="4">
    <source>
        <dbReference type="ARBA" id="ARBA00010281"/>
    </source>
</evidence>